<dbReference type="SUPFAM" id="SSF49785">
    <property type="entry name" value="Galactose-binding domain-like"/>
    <property type="match status" value="1"/>
</dbReference>
<name>A0A919XPV3_9BACL</name>
<evidence type="ECO:0000313" key="2">
    <source>
        <dbReference type="Proteomes" id="UP000681162"/>
    </source>
</evidence>
<protein>
    <recommendedName>
        <fullName evidence="3">F5/8 type C domain-containing protein</fullName>
    </recommendedName>
</protein>
<evidence type="ECO:0000313" key="1">
    <source>
        <dbReference type="EMBL" id="GIO37037.1"/>
    </source>
</evidence>
<evidence type="ECO:0008006" key="3">
    <source>
        <dbReference type="Google" id="ProtNLM"/>
    </source>
</evidence>
<dbReference type="EMBL" id="BORR01000006">
    <property type="protein sequence ID" value="GIO37037.1"/>
    <property type="molecule type" value="Genomic_DNA"/>
</dbReference>
<dbReference type="Gene3D" id="2.60.120.260">
    <property type="entry name" value="Galactose-binding domain-like"/>
    <property type="match status" value="1"/>
</dbReference>
<reference evidence="1 2" key="1">
    <citation type="submission" date="2021-03" db="EMBL/GenBank/DDBJ databases">
        <title>Antimicrobial resistance genes in bacteria isolated from Japanese honey, and their potential for conferring macrolide and lincosamide resistance in the American foulbrood pathogen Paenibacillus larvae.</title>
        <authorList>
            <person name="Okamoto M."/>
            <person name="Kumagai M."/>
            <person name="Kanamori H."/>
            <person name="Takamatsu D."/>
        </authorList>
    </citation>
    <scope>NUCLEOTIDE SEQUENCE [LARGE SCALE GENOMIC DNA]</scope>
    <source>
        <strain evidence="1 2">J41TS12</strain>
    </source>
</reference>
<dbReference type="Proteomes" id="UP000681162">
    <property type="component" value="Unassembled WGS sequence"/>
</dbReference>
<keyword evidence="2" id="KW-1185">Reference proteome</keyword>
<organism evidence="1 2">
    <name type="scientific">Paenibacillus antibioticophila</name>
    <dbReference type="NCBI Taxonomy" id="1274374"/>
    <lineage>
        <taxon>Bacteria</taxon>
        <taxon>Bacillati</taxon>
        <taxon>Bacillota</taxon>
        <taxon>Bacilli</taxon>
        <taxon>Bacillales</taxon>
        <taxon>Paenibacillaceae</taxon>
        <taxon>Paenibacillus</taxon>
    </lineage>
</organism>
<comment type="caution">
    <text evidence="1">The sequence shown here is derived from an EMBL/GenBank/DDBJ whole genome shotgun (WGS) entry which is preliminary data.</text>
</comment>
<sequence length="113" mass="12180">MTVSIASPDNVRNRVDFGEGAAVRLSGIFLLPRTSYAGRMNGVVVQGSNDRAAWTDLTAPVTGAAEGVWTYLDNAKLLDSGDYRYLRIYNGASWNGNLAEAEFYGELGTNNAL</sequence>
<dbReference type="AlphaFoldDB" id="A0A919XPV3"/>
<proteinExistence type="predicted"/>
<accession>A0A919XPV3</accession>
<gene>
    <name evidence="1" type="ORF">J41TS12_18980</name>
</gene>
<dbReference type="InterPro" id="IPR008979">
    <property type="entry name" value="Galactose-bd-like_sf"/>
</dbReference>
<dbReference type="RefSeq" id="WP_212939354.1">
    <property type="nucleotide sequence ID" value="NZ_BORR01000006.1"/>
</dbReference>